<dbReference type="Proteomes" id="UP000186785">
    <property type="component" value="Unassembled WGS sequence"/>
</dbReference>
<protein>
    <recommendedName>
        <fullName evidence="3">DNA-binding protein</fullName>
    </recommendedName>
</protein>
<keyword evidence="2" id="KW-1185">Reference proteome</keyword>
<evidence type="ECO:0000313" key="1">
    <source>
        <dbReference type="EMBL" id="OKL47217.1"/>
    </source>
</evidence>
<name>A0A1Q5PKQ9_9ACTO</name>
<evidence type="ECO:0000313" key="2">
    <source>
        <dbReference type="Proteomes" id="UP000186785"/>
    </source>
</evidence>
<proteinExistence type="predicted"/>
<reference evidence="1 2" key="1">
    <citation type="submission" date="2016-11" db="EMBL/GenBank/DDBJ databases">
        <title>Actinomyces gypaetusis sp. nov. isolated from the vulture Gypaetus barbatus in Qinghai Tibet Plateau China.</title>
        <authorList>
            <person name="Meng X."/>
        </authorList>
    </citation>
    <scope>NUCLEOTIDE SEQUENCE [LARGE SCALE GENOMIC DNA]</scope>
    <source>
        <strain evidence="1 2">VUL4_2</strain>
    </source>
</reference>
<gene>
    <name evidence="1" type="ORF">BSR29_06255</name>
</gene>
<comment type="caution">
    <text evidence="1">The sequence shown here is derived from an EMBL/GenBank/DDBJ whole genome shotgun (WGS) entry which is preliminary data.</text>
</comment>
<dbReference type="EMBL" id="MQSV01000004">
    <property type="protein sequence ID" value="OKL47217.1"/>
    <property type="molecule type" value="Genomic_DNA"/>
</dbReference>
<sequence>MARRRLTPTERELLDAIADRIASYPPREINPAAVKEAARLTVSTLRSADSLQQLVGPTCSTSELAAWWGISRQAIHKATSLGRVVAVQDPRRTWHYPTWQLREDRVPVNGIAECLEALDKVPQAGAAAWFVRPNAFLDDSTPADWLIAGKDLTLATMAARKYQAAYLRSVRARQGN</sequence>
<dbReference type="AlphaFoldDB" id="A0A1Q5PKQ9"/>
<dbReference type="OrthoDB" id="4965902at2"/>
<dbReference type="RefSeq" id="WP_073709450.1">
    <property type="nucleotide sequence ID" value="NZ_MQSU01000004.1"/>
</dbReference>
<organism evidence="1 2">
    <name type="scientific">Boudabousia liubingyangii</name>
    <dbReference type="NCBI Taxonomy" id="1921764"/>
    <lineage>
        <taxon>Bacteria</taxon>
        <taxon>Bacillati</taxon>
        <taxon>Actinomycetota</taxon>
        <taxon>Actinomycetes</taxon>
        <taxon>Actinomycetales</taxon>
        <taxon>Actinomycetaceae</taxon>
        <taxon>Boudabousia</taxon>
    </lineage>
</organism>
<accession>A0A1Q5PKQ9</accession>
<evidence type="ECO:0008006" key="3">
    <source>
        <dbReference type="Google" id="ProtNLM"/>
    </source>
</evidence>